<organism evidence="1">
    <name type="scientific">Microbacterium sp. LWS13-1.2</name>
    <dbReference type="NCBI Taxonomy" id="3135264"/>
    <lineage>
        <taxon>Bacteria</taxon>
        <taxon>Bacillati</taxon>
        <taxon>Actinomycetota</taxon>
        <taxon>Actinomycetes</taxon>
        <taxon>Micrococcales</taxon>
        <taxon>Microbacteriaceae</taxon>
        <taxon>Microbacterium</taxon>
    </lineage>
</organism>
<dbReference type="RefSeq" id="WP_349425278.1">
    <property type="nucleotide sequence ID" value="NZ_CP151632.1"/>
</dbReference>
<accession>A0AAU6SBU8</accession>
<dbReference type="Gene3D" id="1.50.10.100">
    <property type="entry name" value="Chondroitin AC/alginate lyase"/>
    <property type="match status" value="1"/>
</dbReference>
<protein>
    <submittedName>
        <fullName evidence="1">Uncharacterized protein</fullName>
    </submittedName>
</protein>
<dbReference type="AlphaFoldDB" id="A0AAU6SBU8"/>
<dbReference type="EMBL" id="CP151632">
    <property type="protein sequence ID" value="WZO34389.1"/>
    <property type="molecule type" value="Genomic_DNA"/>
</dbReference>
<name>A0AAU6SBU8_9MICO</name>
<sequence>MAEDSHFHTVLSEAVADEVHASLVTAIGPDDGHRRLMDRAKLFVAAYVWPRSAHAGDPALIDAARESVRALRARQGAGGLFIGGDNVDSPPDSSFTVNDLCDTLHIIGAAPAGARNALAALATELGAIADAVEPALVAGGVHTPNHRWEISAALARLHRRRPSPQLRDRAAEWLAEGIDITPDGVYSERSANYAAYVSNPSLSVIADVLDHDEARAAVIRNLESTLGLIHPDDTVETVHSRRQDQLRRFPVAPYLTAYRRYAVELGRGDFAWAATRALRAGVVHPGAVLADLLITPLIGEELPDAAPPAPRERWEQSALVVAASPRRRLVVFGGSDYPRFRRVRSGLSANPTFLRMFAGAAVLDSVRLSRDFFGLGPFRADRMVSAPGPDGVLRHELTETVSAHYYQPIDAARRSPSGEYALTDDGRFFGSMAFDVRARDEVRLRTTVEIRPTDDGAVVSIAIDGPDSPWALELAFRDGGRFEGVTTRADGAAVLTDGIGRYRVGDSVIAFDAGDGYAAQGPARYHPGEDYAFLGATDAADGQRVYLTGRSPGGLELTLRAEGDVR</sequence>
<gene>
    <name evidence="1" type="ORF">MRBLWS13_002048</name>
</gene>
<dbReference type="InterPro" id="IPR008929">
    <property type="entry name" value="Chondroitin_lyas"/>
</dbReference>
<evidence type="ECO:0000313" key="1">
    <source>
        <dbReference type="EMBL" id="WZO34389.1"/>
    </source>
</evidence>
<proteinExistence type="predicted"/>
<reference evidence="1" key="1">
    <citation type="submission" date="2024-04" db="EMBL/GenBank/DDBJ databases">
        <authorList>
            <person name="Roder T."/>
            <person name="Oberhansli S."/>
            <person name="Kreuzer M."/>
        </authorList>
    </citation>
    <scope>NUCLEOTIDE SEQUENCE</scope>
    <source>
        <strain evidence="1">LWS13-1.2</strain>
    </source>
</reference>